<evidence type="ECO:0000313" key="3">
    <source>
        <dbReference type="Proteomes" id="UP000645517"/>
    </source>
</evidence>
<evidence type="ECO:0008006" key="4">
    <source>
        <dbReference type="Google" id="ProtNLM"/>
    </source>
</evidence>
<protein>
    <recommendedName>
        <fullName evidence="4">Delta-60 repeat protein</fullName>
    </recommendedName>
</protein>
<accession>A0ABQ2J253</accession>
<dbReference type="InterPro" id="IPR013431">
    <property type="entry name" value="Delta_60_rpt"/>
</dbReference>
<dbReference type="RefSeq" id="WP_189056533.1">
    <property type="nucleotide sequence ID" value="NZ_BMOR01000007.1"/>
</dbReference>
<keyword evidence="3" id="KW-1185">Reference proteome</keyword>
<dbReference type="Proteomes" id="UP000645517">
    <property type="component" value="Unassembled WGS sequence"/>
</dbReference>
<dbReference type="SUPFAM" id="SSF101898">
    <property type="entry name" value="NHL repeat"/>
    <property type="match status" value="1"/>
</dbReference>
<comment type="caution">
    <text evidence="2">The sequence shown here is derived from an EMBL/GenBank/DDBJ whole genome shotgun (WGS) entry which is preliminary data.</text>
</comment>
<feature type="signal peptide" evidence="1">
    <location>
        <begin position="1"/>
        <end position="19"/>
    </location>
</feature>
<evidence type="ECO:0000313" key="2">
    <source>
        <dbReference type="EMBL" id="GGN38115.1"/>
    </source>
</evidence>
<sequence>MRRVTLALLPLLLGGCQRAAEPPAPAPPSLIGYVEITAGEQPAARWVDRTLTPLALTELPAGLDLRAVTAPTPTLDDGATRYLFSTVQVRNGRGADNTPERRNITFLAVDTDGTIADTAIRSVRSDTGTLLNTPDVARAVLPAHRMDAPGDVTAAGADFVAYPEPDLPALTGMTGTLLPWGFAARRCLNAACDVFDRTLPANPAPTRYDGRVTFAFKTPRGADAASTPRSVTAVYAVFEDAARPPRITQTTEEQAAGTTAGLGSVPAGFDLIRFPGSALTGGTLLGAVRTSGGAGAPTAQLFTPLDPCAGPAGSLDPCFGTGGKVTTDFAGNLDEGRALSLDAQGRILVAGYASSSTEGGNFALARYTPHGSLDPTFGTGGKIMTDFGGNDSGNALSIDGQGRMLVAGRTNLGTQGNNFALLRYTINGALDSSFGNGGKVTTDFAGGEDVGYAVTLDSQGRILVAGTTYTSTQNYNFALARYTTEGVLDPTFGTGGKVTTDFAGSFDEGRSLSLDTQGRILVAGSAYIRTQDFNFALARYTANGTLDLTFGTGGKVTTDFAGNNDAGYALIVDAQGRPLIAGRTNFGNLSNFALTRYAENGVLDPTFGVGGKVITDFSGSGDEGRALNIDAQDRILVSGYTSTGVDFYGHSNDKVSLARYTTTGALDHTFGMSGKLVTDFIDSRDAGYAMSIDLQGRILVAGKTSVGSTYIGFNAIDFALIRVLP</sequence>
<organism evidence="2 3">
    <name type="scientific">Deinococcus daejeonensis</name>
    <dbReference type="NCBI Taxonomy" id="1007098"/>
    <lineage>
        <taxon>Bacteria</taxon>
        <taxon>Thermotogati</taxon>
        <taxon>Deinococcota</taxon>
        <taxon>Deinococci</taxon>
        <taxon>Deinococcales</taxon>
        <taxon>Deinococcaceae</taxon>
        <taxon>Deinococcus</taxon>
    </lineage>
</organism>
<keyword evidence="1" id="KW-0732">Signal</keyword>
<dbReference type="Pfam" id="PF17164">
    <property type="entry name" value="DUF5122"/>
    <property type="match status" value="5"/>
</dbReference>
<evidence type="ECO:0000256" key="1">
    <source>
        <dbReference type="SAM" id="SignalP"/>
    </source>
</evidence>
<dbReference type="EMBL" id="BMOR01000007">
    <property type="protein sequence ID" value="GGN38115.1"/>
    <property type="molecule type" value="Genomic_DNA"/>
</dbReference>
<gene>
    <name evidence="2" type="ORF">GCM10010842_20660</name>
</gene>
<feature type="chain" id="PRO_5046266840" description="Delta-60 repeat protein" evidence="1">
    <location>
        <begin position="20"/>
        <end position="725"/>
    </location>
</feature>
<proteinExistence type="predicted"/>
<dbReference type="PROSITE" id="PS51257">
    <property type="entry name" value="PROKAR_LIPOPROTEIN"/>
    <property type="match status" value="1"/>
</dbReference>
<reference evidence="3" key="1">
    <citation type="journal article" date="2019" name="Int. J. Syst. Evol. Microbiol.">
        <title>The Global Catalogue of Microorganisms (GCM) 10K type strain sequencing project: providing services to taxonomists for standard genome sequencing and annotation.</title>
        <authorList>
            <consortium name="The Broad Institute Genomics Platform"/>
            <consortium name="The Broad Institute Genome Sequencing Center for Infectious Disease"/>
            <person name="Wu L."/>
            <person name="Ma J."/>
        </authorList>
    </citation>
    <scope>NUCLEOTIDE SEQUENCE [LARGE SCALE GENOMIC DNA]</scope>
    <source>
        <strain evidence="3">JCM 16918</strain>
    </source>
</reference>
<name>A0ABQ2J253_9DEIO</name>
<dbReference type="Gene3D" id="2.80.10.50">
    <property type="match status" value="3"/>
</dbReference>
<dbReference type="NCBIfam" id="TIGR02608">
    <property type="entry name" value="delta_60_rpt"/>
    <property type="match status" value="7"/>
</dbReference>